<evidence type="ECO:0000256" key="2">
    <source>
        <dbReference type="ARBA" id="ARBA00006219"/>
    </source>
</evidence>
<dbReference type="InterPro" id="IPR011009">
    <property type="entry name" value="Kinase-like_dom_sf"/>
</dbReference>
<evidence type="ECO:0000256" key="10">
    <source>
        <dbReference type="ARBA" id="ARBA00022840"/>
    </source>
</evidence>
<evidence type="ECO:0000256" key="11">
    <source>
        <dbReference type="ARBA" id="ARBA00023056"/>
    </source>
</evidence>
<gene>
    <name evidence="16" type="ORF">GCM10023235_36540</name>
</gene>
<evidence type="ECO:0000259" key="15">
    <source>
        <dbReference type="Pfam" id="PF18085"/>
    </source>
</evidence>
<comment type="pathway">
    <text evidence="1">Glycan biosynthesis; glycogen biosynthesis.</text>
</comment>
<evidence type="ECO:0000313" key="16">
    <source>
        <dbReference type="EMBL" id="GAA4855719.1"/>
    </source>
</evidence>
<reference evidence="17" key="1">
    <citation type="journal article" date="2019" name="Int. J. Syst. Evol. Microbiol.">
        <title>The Global Catalogue of Microorganisms (GCM) 10K type strain sequencing project: providing services to taxonomists for standard genome sequencing and annotation.</title>
        <authorList>
            <consortium name="The Broad Institute Genomics Platform"/>
            <consortium name="The Broad Institute Genome Sequencing Center for Infectious Disease"/>
            <person name="Wu L."/>
            <person name="Ma J."/>
        </authorList>
    </citation>
    <scope>NUCLEOTIDE SEQUENCE [LARGE SCALE GENOMIC DNA]</scope>
    <source>
        <strain evidence="17">JCM 13006</strain>
    </source>
</reference>
<comment type="subunit">
    <text evidence="3">Monomer.</text>
</comment>
<evidence type="ECO:0000256" key="4">
    <source>
        <dbReference type="ARBA" id="ARBA00011962"/>
    </source>
</evidence>
<keyword evidence="11" id="KW-0320">Glycogen biosynthesis</keyword>
<evidence type="ECO:0000256" key="3">
    <source>
        <dbReference type="ARBA" id="ARBA00011245"/>
    </source>
</evidence>
<dbReference type="Pfam" id="PF18085">
    <property type="entry name" value="Mak_N_cap"/>
    <property type="match status" value="1"/>
</dbReference>
<evidence type="ECO:0000256" key="1">
    <source>
        <dbReference type="ARBA" id="ARBA00004964"/>
    </source>
</evidence>
<evidence type="ECO:0000256" key="12">
    <source>
        <dbReference type="ARBA" id="ARBA00023277"/>
    </source>
</evidence>
<feature type="domain" description="Maltokinase N-terminal cap" evidence="15">
    <location>
        <begin position="36"/>
        <end position="128"/>
    </location>
</feature>
<keyword evidence="9" id="KW-0418">Kinase</keyword>
<evidence type="ECO:0000256" key="9">
    <source>
        <dbReference type="ARBA" id="ARBA00022777"/>
    </source>
</evidence>
<accession>A0ABP9DTD4</accession>
<dbReference type="EMBL" id="BAABIS010000001">
    <property type="protein sequence ID" value="GAA4855719.1"/>
    <property type="molecule type" value="Genomic_DNA"/>
</dbReference>
<name>A0ABP9DTD4_9ACTN</name>
<organism evidence="16 17">
    <name type="scientific">Kitasatospora terrestris</name>
    <dbReference type="NCBI Taxonomy" id="258051"/>
    <lineage>
        <taxon>Bacteria</taxon>
        <taxon>Bacillati</taxon>
        <taxon>Actinomycetota</taxon>
        <taxon>Actinomycetes</taxon>
        <taxon>Kitasatosporales</taxon>
        <taxon>Streptomycetaceae</taxon>
        <taxon>Kitasatospora</taxon>
    </lineage>
</organism>
<protein>
    <recommendedName>
        <fullName evidence="5">Maltokinase</fullName>
        <ecNumber evidence="4">2.7.1.175</ecNumber>
    </recommendedName>
    <alternativeName>
        <fullName evidence="13">Maltose-1-phosphate synthase</fullName>
    </alternativeName>
</protein>
<comment type="similarity">
    <text evidence="2">Belongs to the aminoglycoside phosphotransferase family.</text>
</comment>
<dbReference type="EC" id="2.7.1.175" evidence="4"/>
<comment type="caution">
    <text evidence="16">The sequence shown here is derived from an EMBL/GenBank/DDBJ whole genome shotgun (WGS) entry which is preliminary data.</text>
</comment>
<dbReference type="SUPFAM" id="SSF56112">
    <property type="entry name" value="Protein kinase-like (PK-like)"/>
    <property type="match status" value="1"/>
</dbReference>
<dbReference type="Proteomes" id="UP001501752">
    <property type="component" value="Unassembled WGS sequence"/>
</dbReference>
<sequence>MTTAVAVCDSCTKARYRPAQRADELLRPLLPAMVPWLAGRRWFAHERGCLQELRPVTSTVIPLDPSDPDSPVLVHAVMVARHSTNATHRYQLLLGVRRGLPERLAPALIGQAVGGEWDGRMVYEATADPELMSRLLEWTALGGSDSLRLSRPDAAPIPLDLPPHPLSVEQSNTSVVYGDRLMLKLLRRPEPGLHPEVEVLGALTEVGSTRTTRLLGWLSTGDGDGESTVLGILTEFLPAHGSGWDMAVGHAADCLTGGRRAVPTIGGFTSDALALGEAVAELHAALAQAFGVTRMAPDEVDELTDGMQRRLRAAVRAVPELEPYAGRIATLYQDFGKVALRGRGVDGQRIHGDLHLGQVLSGDAGWKIIDFEGEPSKPVAERGRPEPALRDVAGMLRSFDYAAQQALGETLRREGGTEQPADGEPSAARLRRIRRAQAWAVRNRRAFNAGYAAAGGTDPHCHPVALRAFEADKAVYEAVYESQHRPEWLPIPMSAVQRLVSGR</sequence>
<keyword evidence="17" id="KW-1185">Reference proteome</keyword>
<keyword evidence="7" id="KW-0808">Transferase</keyword>
<evidence type="ECO:0000256" key="8">
    <source>
        <dbReference type="ARBA" id="ARBA00022741"/>
    </source>
</evidence>
<evidence type="ECO:0000256" key="14">
    <source>
        <dbReference type="ARBA" id="ARBA00049067"/>
    </source>
</evidence>
<evidence type="ECO:0000256" key="5">
    <source>
        <dbReference type="ARBA" id="ARBA00013882"/>
    </source>
</evidence>
<dbReference type="RefSeq" id="WP_345697910.1">
    <property type="nucleotide sequence ID" value="NZ_BAABIS010000001.1"/>
</dbReference>
<dbReference type="InterPro" id="IPR040999">
    <property type="entry name" value="Mak_N_cap"/>
</dbReference>
<evidence type="ECO:0000256" key="6">
    <source>
        <dbReference type="ARBA" id="ARBA00022600"/>
    </source>
</evidence>
<evidence type="ECO:0000313" key="17">
    <source>
        <dbReference type="Proteomes" id="UP001501752"/>
    </source>
</evidence>
<comment type="catalytic activity">
    <reaction evidence="14">
        <text>D-maltose + ATP = alpha-maltose 1-phosphate + ADP + H(+)</text>
        <dbReference type="Rhea" id="RHEA:31915"/>
        <dbReference type="ChEBI" id="CHEBI:15378"/>
        <dbReference type="ChEBI" id="CHEBI:17306"/>
        <dbReference type="ChEBI" id="CHEBI:30616"/>
        <dbReference type="ChEBI" id="CHEBI:63576"/>
        <dbReference type="ChEBI" id="CHEBI:456216"/>
        <dbReference type="EC" id="2.7.1.175"/>
    </reaction>
</comment>
<keyword evidence="12" id="KW-0119">Carbohydrate metabolism</keyword>
<keyword evidence="10" id="KW-0067">ATP-binding</keyword>
<keyword evidence="6" id="KW-0321">Glycogen metabolism</keyword>
<dbReference type="Gene3D" id="3.90.1200.10">
    <property type="match status" value="1"/>
</dbReference>
<proteinExistence type="inferred from homology"/>
<evidence type="ECO:0000256" key="13">
    <source>
        <dbReference type="ARBA" id="ARBA00031251"/>
    </source>
</evidence>
<evidence type="ECO:0000256" key="7">
    <source>
        <dbReference type="ARBA" id="ARBA00022679"/>
    </source>
</evidence>
<keyword evidence="8" id="KW-0547">Nucleotide-binding</keyword>